<keyword evidence="4" id="KW-0560">Oxidoreductase</keyword>
<dbReference type="FunFam" id="3.40.50.970:FF:000022">
    <property type="entry name" value="2-oxoglutarate ferredoxin oxidoreductase alpha subunit"/>
    <property type="match status" value="1"/>
</dbReference>
<dbReference type="NCBIfam" id="TIGR03710">
    <property type="entry name" value="OAFO_sf"/>
    <property type="match status" value="1"/>
</dbReference>
<dbReference type="GO" id="GO:0019164">
    <property type="term" value="F:pyruvate synthase activity"/>
    <property type="evidence" value="ECO:0007669"/>
    <property type="project" value="UniProtKB-ARBA"/>
</dbReference>
<comment type="subunit">
    <text evidence="2">Heterodimer composed of an alpha and a beta subunit.</text>
</comment>
<dbReference type="EMBL" id="CP045483">
    <property type="protein sequence ID" value="QGR20445.1"/>
    <property type="molecule type" value="Genomic_DNA"/>
</dbReference>
<feature type="domain" description="Pyruvate flavodoxin/ferredoxin oxidoreductase pyrimidine binding" evidence="8">
    <location>
        <begin position="233"/>
        <end position="479"/>
    </location>
</feature>
<dbReference type="InterPro" id="IPR033412">
    <property type="entry name" value="PFOR_II"/>
</dbReference>
<comment type="function">
    <text evidence="1">Catalyzes the coenzyme A-dependent oxidative decarboxylation of different 2-oxoacids such as 2-oxoglutarate, pyruvate and 2-oxobutyrate to form their CoA derivatives.</text>
</comment>
<accession>A0A650CRS2</accession>
<dbReference type="NCBIfam" id="NF041170">
    <property type="entry name" value="Oxoac_fdxalpha_Archa"/>
    <property type="match status" value="1"/>
</dbReference>
<evidence type="ECO:0000256" key="6">
    <source>
        <dbReference type="ARBA" id="ARBA00048893"/>
    </source>
</evidence>
<dbReference type="SUPFAM" id="SSF53323">
    <property type="entry name" value="Pyruvate-ferredoxin oxidoreductase, PFOR, domain III"/>
    <property type="match status" value="1"/>
</dbReference>
<dbReference type="EC" id="1.2.7.11" evidence="3"/>
<dbReference type="Gene3D" id="3.40.50.920">
    <property type="match status" value="1"/>
</dbReference>
<dbReference type="Pfam" id="PF01855">
    <property type="entry name" value="POR_N"/>
    <property type="match status" value="1"/>
</dbReference>
<dbReference type="SUPFAM" id="SSF52922">
    <property type="entry name" value="TK C-terminal domain-like"/>
    <property type="match status" value="1"/>
</dbReference>
<dbReference type="AlphaFoldDB" id="A0A650CRS2"/>
<keyword evidence="11" id="KW-1185">Reference proteome</keyword>
<evidence type="ECO:0000256" key="3">
    <source>
        <dbReference type="ARBA" id="ARBA00012691"/>
    </source>
</evidence>
<dbReference type="CDD" id="cd07034">
    <property type="entry name" value="TPP_PYR_PFOR_IOR-alpha_like"/>
    <property type="match status" value="1"/>
</dbReference>
<dbReference type="Gene3D" id="3.40.50.970">
    <property type="match status" value="1"/>
</dbReference>
<reference evidence="10 11" key="1">
    <citation type="submission" date="2019-10" db="EMBL/GenBank/DDBJ databases">
        <title>Genome Sequences from Six Type Strain Members of the Archaeal Family Sulfolobaceae: Acidianus ambivalens, Acidianus infernus, Metallosphaera prunae, Stygiolobus azoricus, Sulfolobus metallicus, and Sulfurisphaera ohwakuensis.</title>
        <authorList>
            <person name="Counts J.A."/>
            <person name="Kelly R.M."/>
        </authorList>
    </citation>
    <scope>NUCLEOTIDE SEQUENCE [LARGE SCALE GENOMIC DNA]</scope>
    <source>
        <strain evidence="10 11">FC6</strain>
    </source>
</reference>
<evidence type="ECO:0000313" key="10">
    <source>
        <dbReference type="EMBL" id="QGR20445.1"/>
    </source>
</evidence>
<dbReference type="GO" id="GO:0006979">
    <property type="term" value="P:response to oxidative stress"/>
    <property type="evidence" value="ECO:0007669"/>
    <property type="project" value="TreeGrafter"/>
</dbReference>
<dbReference type="InterPro" id="IPR009014">
    <property type="entry name" value="Transketo_C/PFOR_II"/>
</dbReference>
<dbReference type="GO" id="GO:0047553">
    <property type="term" value="F:2-oxoglutarate synthase activity"/>
    <property type="evidence" value="ECO:0007669"/>
    <property type="project" value="UniProtKB-ARBA"/>
</dbReference>
<dbReference type="InterPro" id="IPR002869">
    <property type="entry name" value="Pyrv_flavodox_OxRed_cen"/>
</dbReference>
<evidence type="ECO:0000256" key="1">
    <source>
        <dbReference type="ARBA" id="ARBA00003908"/>
    </source>
</evidence>
<evidence type="ECO:0000256" key="5">
    <source>
        <dbReference type="ARBA" id="ARBA00023317"/>
    </source>
</evidence>
<dbReference type="InterPro" id="IPR022367">
    <property type="entry name" value="2-oxoacid/accept_OxRdtase_asu"/>
</dbReference>
<dbReference type="PANTHER" id="PTHR32154:SF16">
    <property type="entry name" value="PYRUVATE FLAVODOXIN_FERREDOXIN OXIDOREDUCTASE DOMAIN PROTEIN"/>
    <property type="match status" value="1"/>
</dbReference>
<sequence>MIGGAQGLGVDTSANIFGNAIAKAGYYIFGNREYYSNIKGRHSYFQVVFDEKRIFSVSSYTDILTTFDAETLFQHFTEVRDYVIYGIDYENTSLDMVKSIEPEIAEEVKKELKSGFTVKDVVNYLTAKGVKVIKVNYLDSLKKIANTFKVPLSVVERSKNMIAVGVSFGLLGLPFGLLKNAIQETFKNELFFKMNTMAAEMGYNLAPNAYHLAVREVKKDRIQVDGNTISAMGKLAGGLRFQSYYPITPASDESTYIEANQNLDMIVEGGELRKGGAVVVQAEDELAAINMAIGAALTGARAATATSGPGFSLMSEGISWAGMNEVPVVITYYMRGAPATGLPTRSGQADLKFALNVGHGEFPRIVIASGDHAEIFWDAIWALNLAEKYQTPVIHIIEKTLANSYTILDEDLLTSAPVKIERGKIVYPTTERFNRFEITEDGISPRVFLGYSSIFYTGDEHNEEGHITEASNNRLKMYEKRMKKLETADKEIPEEQRVNVVGDGDIVLLTWGSPKGAILDAMDELNKEGINVMMVQVKMFNPYPVKLMRKLLEGRKKIIAVENNYQAQGAEILAEKTGIFATNYILKWTGRPIAREEIIYGVKQIIKNGDKKVVLNYGA</sequence>
<dbReference type="InterPro" id="IPR019752">
    <property type="entry name" value="Pyrv/ketoisovalerate_OxRed_cat"/>
</dbReference>
<name>A0A650CRS2_9CREN</name>
<dbReference type="SUPFAM" id="SSF52518">
    <property type="entry name" value="Thiamin diphosphate-binding fold (THDP-binding)"/>
    <property type="match status" value="1"/>
</dbReference>
<dbReference type="GO" id="GO:0018491">
    <property type="term" value="F:2-oxobutyrate synthase activity"/>
    <property type="evidence" value="ECO:0007669"/>
    <property type="project" value="UniProtKB-ARBA"/>
</dbReference>
<feature type="domain" description="Pyruvate/ketoisovalerate oxidoreductase catalytic" evidence="7">
    <location>
        <begin position="7"/>
        <end position="204"/>
    </location>
</feature>
<keyword evidence="5" id="KW-0670">Pyruvate</keyword>
<dbReference type="InterPro" id="IPR002880">
    <property type="entry name" value="Pyrv_Fd/Flavodoxin_OxRdtase_N"/>
</dbReference>
<dbReference type="Pfam" id="PF01558">
    <property type="entry name" value="POR"/>
    <property type="match status" value="1"/>
</dbReference>
<evidence type="ECO:0000256" key="2">
    <source>
        <dbReference type="ARBA" id="ARBA00011631"/>
    </source>
</evidence>
<dbReference type="Pfam" id="PF17147">
    <property type="entry name" value="PFOR_II"/>
    <property type="match status" value="1"/>
</dbReference>
<organism evidence="10 11">
    <name type="scientific">Stygiolobus azoricus</name>
    <dbReference type="NCBI Taxonomy" id="41675"/>
    <lineage>
        <taxon>Archaea</taxon>
        <taxon>Thermoproteota</taxon>
        <taxon>Thermoprotei</taxon>
        <taxon>Sulfolobales</taxon>
        <taxon>Sulfolobaceae</taxon>
        <taxon>Stygiolobus</taxon>
    </lineage>
</organism>
<evidence type="ECO:0000313" key="11">
    <source>
        <dbReference type="Proteomes" id="UP000423396"/>
    </source>
</evidence>
<dbReference type="InterPro" id="IPR050722">
    <property type="entry name" value="Pyruvate:ferred/Flavod_OxRd"/>
</dbReference>
<comment type="catalytic activity">
    <reaction evidence="6">
        <text>a 2-oxocarboxylate + 2 oxidized [2Fe-2S]-[ferredoxin] + CoA = an acyl-CoA + 2 reduced [2Fe-2S]-[ferredoxin] + CO2 + H(+)</text>
        <dbReference type="Rhea" id="RHEA:42316"/>
        <dbReference type="Rhea" id="RHEA-COMP:10000"/>
        <dbReference type="Rhea" id="RHEA-COMP:10001"/>
        <dbReference type="ChEBI" id="CHEBI:15378"/>
        <dbReference type="ChEBI" id="CHEBI:16526"/>
        <dbReference type="ChEBI" id="CHEBI:33737"/>
        <dbReference type="ChEBI" id="CHEBI:33738"/>
        <dbReference type="ChEBI" id="CHEBI:35179"/>
        <dbReference type="ChEBI" id="CHEBI:57287"/>
        <dbReference type="ChEBI" id="CHEBI:58342"/>
        <dbReference type="EC" id="1.2.7.11"/>
    </reaction>
</comment>
<dbReference type="InterPro" id="IPR029061">
    <property type="entry name" value="THDP-binding"/>
</dbReference>
<dbReference type="KEGG" id="sazo:D1868_00575"/>
<evidence type="ECO:0000256" key="4">
    <source>
        <dbReference type="ARBA" id="ARBA00023002"/>
    </source>
</evidence>
<proteinExistence type="predicted"/>
<dbReference type="InterPro" id="IPR053400">
    <property type="entry name" value="2-oxoacid_Fdx_oxidoreductase"/>
</dbReference>
<dbReference type="Gene3D" id="3.40.920.10">
    <property type="entry name" value="Pyruvate-ferredoxin oxidoreductase, PFOR, domain III"/>
    <property type="match status" value="1"/>
</dbReference>
<protein>
    <recommendedName>
        <fullName evidence="3">2-oxoacid oxidoreductase (ferredoxin)</fullName>
        <ecNumber evidence="3">1.2.7.11</ecNumber>
    </recommendedName>
</protein>
<dbReference type="FunFam" id="3.40.50.920:FF:000009">
    <property type="entry name" value="2-oxoglutarate ferredoxin oxidoreductase subunit alpha"/>
    <property type="match status" value="1"/>
</dbReference>
<gene>
    <name evidence="10" type="ORF">D1868_00575</name>
</gene>
<evidence type="ECO:0000259" key="8">
    <source>
        <dbReference type="Pfam" id="PF01855"/>
    </source>
</evidence>
<dbReference type="Proteomes" id="UP000423396">
    <property type="component" value="Chromosome"/>
</dbReference>
<feature type="domain" description="Pyruvate:ferredoxin oxidoreductase core" evidence="9">
    <location>
        <begin position="505"/>
        <end position="592"/>
    </location>
</feature>
<dbReference type="PANTHER" id="PTHR32154">
    <property type="entry name" value="PYRUVATE-FLAVODOXIN OXIDOREDUCTASE-RELATED"/>
    <property type="match status" value="1"/>
</dbReference>
<dbReference type="OrthoDB" id="31112at2157"/>
<evidence type="ECO:0000259" key="7">
    <source>
        <dbReference type="Pfam" id="PF01558"/>
    </source>
</evidence>
<evidence type="ECO:0000259" key="9">
    <source>
        <dbReference type="Pfam" id="PF17147"/>
    </source>
</evidence>